<proteinExistence type="predicted"/>
<accession>A0ABZ2Z402</accession>
<reference evidence="1 2" key="1">
    <citation type="submission" date="2024-03" db="EMBL/GenBank/DDBJ databases">
        <title>Chitinophaga caseinilytica sp. nov., a casein hydrolysing bacterium isolated from forest soil.</title>
        <authorList>
            <person name="Lee D.S."/>
            <person name="Han D.M."/>
            <person name="Baek J.H."/>
            <person name="Choi D.G."/>
            <person name="Jeon J.H."/>
            <person name="Jeon C.O."/>
        </authorList>
    </citation>
    <scope>NUCLEOTIDE SEQUENCE [LARGE SCALE GENOMIC DNA]</scope>
    <source>
        <strain evidence="1 2">KACC 19118</strain>
    </source>
</reference>
<protein>
    <submittedName>
        <fullName evidence="1">DUF899 domain-containing protein</fullName>
    </submittedName>
</protein>
<name>A0ABZ2Z402_9BACT</name>
<dbReference type="SUPFAM" id="SSF52833">
    <property type="entry name" value="Thioredoxin-like"/>
    <property type="match status" value="1"/>
</dbReference>
<dbReference type="InterPro" id="IPR010296">
    <property type="entry name" value="DUF899_thioredox"/>
</dbReference>
<gene>
    <name evidence="1" type="ORF">WJU22_01760</name>
</gene>
<dbReference type="Proteomes" id="UP001449657">
    <property type="component" value="Chromosome"/>
</dbReference>
<keyword evidence="2" id="KW-1185">Reference proteome</keyword>
<sequence>MKNVTTTVGNRAVVSPEEWTASRIALLKAEKELTHRSDEVARMRQQLPCVEIHKNYVFDTDNGKLSLEALFDSRSQLLVYHFMFGPDYAAGCASCSSIADSFNGITEHLKSHDVMLWAISRAPLTKLQAFKSRMGWSFPWASSFESDFNYDFGVSYTAEQMEAGAYHNYKKEDPIIHARYKSDGSSDVAMLSGTDLFTYVKERPGMSAFIREGDRIFHTYSAFERGVDILWNMYQWLDRAPLGRNENSFWLKHHDQYNNEQNGSGKSCCH</sequence>
<evidence type="ECO:0000313" key="1">
    <source>
        <dbReference type="EMBL" id="WZN46907.1"/>
    </source>
</evidence>
<dbReference type="InterPro" id="IPR036249">
    <property type="entry name" value="Thioredoxin-like_sf"/>
</dbReference>
<dbReference type="RefSeq" id="WP_341841580.1">
    <property type="nucleotide sequence ID" value="NZ_CP149792.1"/>
</dbReference>
<dbReference type="Pfam" id="PF05988">
    <property type="entry name" value="DUF899"/>
    <property type="match status" value="1"/>
</dbReference>
<evidence type="ECO:0000313" key="2">
    <source>
        <dbReference type="Proteomes" id="UP001449657"/>
    </source>
</evidence>
<organism evidence="1 2">
    <name type="scientific">Chitinophaga caseinilytica</name>
    <dbReference type="NCBI Taxonomy" id="2267521"/>
    <lineage>
        <taxon>Bacteria</taxon>
        <taxon>Pseudomonadati</taxon>
        <taxon>Bacteroidota</taxon>
        <taxon>Chitinophagia</taxon>
        <taxon>Chitinophagales</taxon>
        <taxon>Chitinophagaceae</taxon>
        <taxon>Chitinophaga</taxon>
    </lineage>
</organism>
<dbReference type="Gene3D" id="3.40.30.10">
    <property type="entry name" value="Glutaredoxin"/>
    <property type="match status" value="1"/>
</dbReference>
<dbReference type="EMBL" id="CP150096">
    <property type="protein sequence ID" value="WZN46907.1"/>
    <property type="molecule type" value="Genomic_DNA"/>
</dbReference>